<evidence type="ECO:0000256" key="8">
    <source>
        <dbReference type="SAM" id="MobiDB-lite"/>
    </source>
</evidence>
<reference evidence="10" key="1">
    <citation type="submission" date="2021-02" db="EMBL/GenBank/DDBJ databases">
        <authorList>
            <person name="Nowell W R."/>
        </authorList>
    </citation>
    <scope>NUCLEOTIDE SEQUENCE</scope>
</reference>
<feature type="region of interest" description="Disordered" evidence="8">
    <location>
        <begin position="209"/>
        <end position="303"/>
    </location>
</feature>
<dbReference type="Proteomes" id="UP000663869">
    <property type="component" value="Unassembled WGS sequence"/>
</dbReference>
<evidence type="ECO:0000256" key="3">
    <source>
        <dbReference type="ARBA" id="ARBA00022737"/>
    </source>
</evidence>
<dbReference type="FunFam" id="3.30.160.60:FF:000112">
    <property type="entry name" value="Mds1 and evi1 complex locus protein"/>
    <property type="match status" value="1"/>
</dbReference>
<gene>
    <name evidence="10" type="ORF">FME351_LOCUS25858</name>
</gene>
<keyword evidence="6" id="KW-0539">Nucleus</keyword>
<feature type="compositionally biased region" description="Polar residues" evidence="8">
    <location>
        <begin position="259"/>
        <end position="292"/>
    </location>
</feature>
<dbReference type="Pfam" id="PF00096">
    <property type="entry name" value="zf-C2H2"/>
    <property type="match status" value="3"/>
</dbReference>
<feature type="domain" description="C2H2-type" evidence="9">
    <location>
        <begin position="128"/>
        <end position="159"/>
    </location>
</feature>
<name>A0A818SIP7_9BILA</name>
<evidence type="ECO:0000313" key="10">
    <source>
        <dbReference type="EMBL" id="CAF3673215.1"/>
    </source>
</evidence>
<feature type="compositionally biased region" description="Low complexity" evidence="8">
    <location>
        <begin position="242"/>
        <end position="251"/>
    </location>
</feature>
<dbReference type="FunFam" id="3.30.160.60:FF:000126">
    <property type="entry name" value="Mds1 and evi1 complex locus protein"/>
    <property type="match status" value="1"/>
</dbReference>
<dbReference type="Gene3D" id="3.30.160.60">
    <property type="entry name" value="Classic Zinc Finger"/>
    <property type="match status" value="4"/>
</dbReference>
<dbReference type="InterPro" id="IPR036236">
    <property type="entry name" value="Znf_C2H2_sf"/>
</dbReference>
<accession>A0A818SIP7</accession>
<dbReference type="SMART" id="SM00355">
    <property type="entry name" value="ZnF_C2H2"/>
    <property type="match status" value="5"/>
</dbReference>
<proteinExistence type="predicted"/>
<dbReference type="PANTHER" id="PTHR16515:SF49">
    <property type="entry name" value="GASTRULA ZINC FINGER PROTEIN XLCGF49.1-LIKE-RELATED"/>
    <property type="match status" value="1"/>
</dbReference>
<organism evidence="10 11">
    <name type="scientific">Rotaria socialis</name>
    <dbReference type="NCBI Taxonomy" id="392032"/>
    <lineage>
        <taxon>Eukaryota</taxon>
        <taxon>Metazoa</taxon>
        <taxon>Spiralia</taxon>
        <taxon>Gnathifera</taxon>
        <taxon>Rotifera</taxon>
        <taxon>Eurotatoria</taxon>
        <taxon>Bdelloidea</taxon>
        <taxon>Philodinida</taxon>
        <taxon>Philodinidae</taxon>
        <taxon>Rotaria</taxon>
    </lineage>
</organism>
<evidence type="ECO:0000256" key="5">
    <source>
        <dbReference type="ARBA" id="ARBA00022833"/>
    </source>
</evidence>
<keyword evidence="3" id="KW-0677">Repeat</keyword>
<comment type="caution">
    <text evidence="10">The sequence shown here is derived from an EMBL/GenBank/DDBJ whole genome shotgun (WGS) entry which is preliminary data.</text>
</comment>
<dbReference type="InterPro" id="IPR013087">
    <property type="entry name" value="Znf_C2H2_type"/>
</dbReference>
<feature type="domain" description="C2H2-type" evidence="9">
    <location>
        <begin position="99"/>
        <end position="126"/>
    </location>
</feature>
<feature type="domain" description="C2H2-type" evidence="9">
    <location>
        <begin position="71"/>
        <end position="98"/>
    </location>
</feature>
<dbReference type="PANTHER" id="PTHR16515">
    <property type="entry name" value="PR DOMAIN ZINC FINGER PROTEIN"/>
    <property type="match status" value="1"/>
</dbReference>
<dbReference type="PROSITE" id="PS50157">
    <property type="entry name" value="ZINC_FINGER_C2H2_2"/>
    <property type="match status" value="5"/>
</dbReference>
<keyword evidence="2" id="KW-0479">Metal-binding</keyword>
<dbReference type="AlphaFoldDB" id="A0A818SIP7"/>
<evidence type="ECO:0000256" key="7">
    <source>
        <dbReference type="PROSITE-ProRule" id="PRU00042"/>
    </source>
</evidence>
<dbReference type="GO" id="GO:0008270">
    <property type="term" value="F:zinc ion binding"/>
    <property type="evidence" value="ECO:0007669"/>
    <property type="project" value="UniProtKB-KW"/>
</dbReference>
<dbReference type="FunFam" id="3.30.160.60:FF:000690">
    <property type="entry name" value="Zinc finger protein 354C"/>
    <property type="match status" value="1"/>
</dbReference>
<sequence length="397" mass="45067">MNTDFVVKSVRSVDFNRLFLSYNSTKIHRQRSSSIEDNDGVTKSTSFDKKKIDDHLENSDSELDDKTHERHCCLQCDKSFTALSGLKQHMHIHSSIKPFQCEVCFKSYTQFSNLCRHKRMHVDCRTKVKCRFCGQIFSNIAALNKHRRYCGGLISSSLPLRSPVFTNKEGMNNWLLNSNLSFSILPYLARLAATGSFLNGPLPSFPLPPNPIEQRTIPNINDDSIPLDLSIKKPTQTRKRSLSSLSSSSTSHGIISPDSLLSNDQQPKQNASSSSSGRDATALSNERNQQPTKLKKPFNSFDDGNHHTSIDKSYYSNTCLSNKYKYICSYCGKCFPRSANLTRHLRTHTGEQPYDCKYCERSFSISSNLQRHIRNIHGREKQISSQSHGSLLRKKII</sequence>
<dbReference type="EMBL" id="CAJNYU010003451">
    <property type="protein sequence ID" value="CAF3673215.1"/>
    <property type="molecule type" value="Genomic_DNA"/>
</dbReference>
<evidence type="ECO:0000256" key="4">
    <source>
        <dbReference type="ARBA" id="ARBA00022771"/>
    </source>
</evidence>
<keyword evidence="4 7" id="KW-0863">Zinc-finger</keyword>
<dbReference type="SUPFAM" id="SSF57667">
    <property type="entry name" value="beta-beta-alpha zinc fingers"/>
    <property type="match status" value="2"/>
</dbReference>
<evidence type="ECO:0000256" key="1">
    <source>
        <dbReference type="ARBA" id="ARBA00004123"/>
    </source>
</evidence>
<feature type="domain" description="C2H2-type" evidence="9">
    <location>
        <begin position="326"/>
        <end position="353"/>
    </location>
</feature>
<comment type="subcellular location">
    <subcellularLocation>
        <location evidence="1">Nucleus</location>
    </subcellularLocation>
</comment>
<dbReference type="GO" id="GO:0005634">
    <property type="term" value="C:nucleus"/>
    <property type="evidence" value="ECO:0007669"/>
    <property type="project" value="UniProtKB-SubCell"/>
</dbReference>
<evidence type="ECO:0000256" key="6">
    <source>
        <dbReference type="ARBA" id="ARBA00023242"/>
    </source>
</evidence>
<evidence type="ECO:0000256" key="2">
    <source>
        <dbReference type="ARBA" id="ARBA00022723"/>
    </source>
</evidence>
<feature type="domain" description="C2H2-type" evidence="9">
    <location>
        <begin position="354"/>
        <end position="382"/>
    </location>
</feature>
<dbReference type="InterPro" id="IPR050331">
    <property type="entry name" value="Zinc_finger"/>
</dbReference>
<keyword evidence="5" id="KW-0862">Zinc</keyword>
<dbReference type="GO" id="GO:0010468">
    <property type="term" value="P:regulation of gene expression"/>
    <property type="evidence" value="ECO:0007669"/>
    <property type="project" value="TreeGrafter"/>
</dbReference>
<evidence type="ECO:0000259" key="9">
    <source>
        <dbReference type="PROSITE" id="PS50157"/>
    </source>
</evidence>
<protein>
    <recommendedName>
        <fullName evidence="9">C2H2-type domain-containing protein</fullName>
    </recommendedName>
</protein>
<evidence type="ECO:0000313" key="11">
    <source>
        <dbReference type="Proteomes" id="UP000663869"/>
    </source>
</evidence>
<dbReference type="PROSITE" id="PS00028">
    <property type="entry name" value="ZINC_FINGER_C2H2_1"/>
    <property type="match status" value="4"/>
</dbReference>